<comment type="caution">
    <text evidence="1">The sequence shown here is derived from an EMBL/GenBank/DDBJ whole genome shotgun (WGS) entry which is preliminary data.</text>
</comment>
<dbReference type="OrthoDB" id="10252017at2759"/>
<dbReference type="Proteomes" id="UP000230750">
    <property type="component" value="Unassembled WGS sequence"/>
</dbReference>
<dbReference type="Gene3D" id="2.170.300.10">
    <property type="entry name" value="Tie2 ligand-binding domain superfamily"/>
    <property type="match status" value="1"/>
</dbReference>
<evidence type="ECO:0000313" key="2">
    <source>
        <dbReference type="Proteomes" id="UP000230750"/>
    </source>
</evidence>
<dbReference type="AlphaFoldDB" id="A0A2G8JTD3"/>
<evidence type="ECO:0000313" key="1">
    <source>
        <dbReference type="EMBL" id="PIK39037.1"/>
    </source>
</evidence>
<gene>
    <name evidence="1" type="ORF">BSL78_24118</name>
</gene>
<reference evidence="1 2" key="1">
    <citation type="journal article" date="2017" name="PLoS Biol.">
        <title>The sea cucumber genome provides insights into morphological evolution and visceral regeneration.</title>
        <authorList>
            <person name="Zhang X."/>
            <person name="Sun L."/>
            <person name="Yuan J."/>
            <person name="Sun Y."/>
            <person name="Gao Y."/>
            <person name="Zhang L."/>
            <person name="Li S."/>
            <person name="Dai H."/>
            <person name="Hamel J.F."/>
            <person name="Liu C."/>
            <person name="Yu Y."/>
            <person name="Liu S."/>
            <person name="Lin W."/>
            <person name="Guo K."/>
            <person name="Jin S."/>
            <person name="Xu P."/>
            <person name="Storey K.B."/>
            <person name="Huan P."/>
            <person name="Zhang T."/>
            <person name="Zhou Y."/>
            <person name="Zhang J."/>
            <person name="Lin C."/>
            <person name="Li X."/>
            <person name="Xing L."/>
            <person name="Huo D."/>
            <person name="Sun M."/>
            <person name="Wang L."/>
            <person name="Mercier A."/>
            <person name="Li F."/>
            <person name="Yang H."/>
            <person name="Xiang J."/>
        </authorList>
    </citation>
    <scope>NUCLEOTIDE SEQUENCE [LARGE SCALE GENOMIC DNA]</scope>
    <source>
        <strain evidence="1">Shaxun</strain>
        <tissue evidence="1">Muscle</tissue>
    </source>
</reference>
<accession>A0A2G8JTD3</accession>
<sequence>MVGGSIIPPPRFAINANGHAPAKGEVVIVNSPVLGRAENIAYLYAIHTSGIESDVVEFSKQGGLVSQTVKTGDDLFGYYLSVGLPNRHRGTRYGTYTAQYIPGDGPVITRYGFIKPKTSVLDTRGVYTRTVWPAVPGGTRLASSPDNYIGVRWSPGCRSIQWCKGKQRNVNTGPRLQLTSTDDAGCYTIRRGKRGARGWFVQIKVIAAKVDIPKSRDFVLAVVGASALRCGDLPGGNPKCRGYLFCMGDLYGCKCASGWWGNNCDRPCPKGKWGVDCSQRCPDRQLDCDRFFGPDKN</sequence>
<name>A0A2G8JTD3_STIJA</name>
<proteinExistence type="predicted"/>
<organism evidence="1 2">
    <name type="scientific">Stichopus japonicus</name>
    <name type="common">Sea cucumber</name>
    <dbReference type="NCBI Taxonomy" id="307972"/>
    <lineage>
        <taxon>Eukaryota</taxon>
        <taxon>Metazoa</taxon>
        <taxon>Echinodermata</taxon>
        <taxon>Eleutherozoa</taxon>
        <taxon>Echinozoa</taxon>
        <taxon>Holothuroidea</taxon>
        <taxon>Aspidochirotacea</taxon>
        <taxon>Aspidochirotida</taxon>
        <taxon>Stichopodidae</taxon>
        <taxon>Apostichopus</taxon>
    </lineage>
</organism>
<keyword evidence="2" id="KW-1185">Reference proteome</keyword>
<dbReference type="EMBL" id="MRZV01001284">
    <property type="protein sequence ID" value="PIK39037.1"/>
    <property type="molecule type" value="Genomic_DNA"/>
</dbReference>
<dbReference type="STRING" id="307972.A0A2G8JTD3"/>
<keyword evidence="1" id="KW-0675">Receptor</keyword>
<protein>
    <submittedName>
        <fullName evidence="1">Putative angiopoietin-1 receptor isoform X2</fullName>
    </submittedName>
</protein>